<evidence type="ECO:0000313" key="3">
    <source>
        <dbReference type="Proteomes" id="UP000535890"/>
    </source>
</evidence>
<organism evidence="2 3">
    <name type="scientific">Actinomycetospora corticicola</name>
    <dbReference type="NCBI Taxonomy" id="663602"/>
    <lineage>
        <taxon>Bacteria</taxon>
        <taxon>Bacillati</taxon>
        <taxon>Actinomycetota</taxon>
        <taxon>Actinomycetes</taxon>
        <taxon>Pseudonocardiales</taxon>
        <taxon>Pseudonocardiaceae</taxon>
        <taxon>Actinomycetospora</taxon>
    </lineage>
</organism>
<dbReference type="RefSeq" id="WP_179792436.1">
    <property type="nucleotide sequence ID" value="NZ_BAABHP010000018.1"/>
</dbReference>
<gene>
    <name evidence="2" type="ORF">BJ983_000594</name>
</gene>
<evidence type="ECO:0000313" key="2">
    <source>
        <dbReference type="EMBL" id="NYD34492.1"/>
    </source>
</evidence>
<keyword evidence="1" id="KW-0732">Signal</keyword>
<proteinExistence type="predicted"/>
<comment type="caution">
    <text evidence="2">The sequence shown here is derived from an EMBL/GenBank/DDBJ whole genome shotgun (WGS) entry which is preliminary data.</text>
</comment>
<dbReference type="Proteomes" id="UP000535890">
    <property type="component" value="Unassembled WGS sequence"/>
</dbReference>
<accession>A0A7Y9J3Y2</accession>
<dbReference type="AlphaFoldDB" id="A0A7Y9J3Y2"/>
<evidence type="ECO:0000256" key="1">
    <source>
        <dbReference type="SAM" id="SignalP"/>
    </source>
</evidence>
<reference evidence="2 3" key="1">
    <citation type="submission" date="2020-07" db="EMBL/GenBank/DDBJ databases">
        <title>Sequencing the genomes of 1000 actinobacteria strains.</title>
        <authorList>
            <person name="Klenk H.-P."/>
        </authorList>
    </citation>
    <scope>NUCLEOTIDE SEQUENCE [LARGE SCALE GENOMIC DNA]</scope>
    <source>
        <strain evidence="2 3">DSM 45772</strain>
    </source>
</reference>
<name>A0A7Y9J3Y2_9PSEU</name>
<feature type="chain" id="PRO_5039270747" description="Secreted protein" evidence="1">
    <location>
        <begin position="32"/>
        <end position="114"/>
    </location>
</feature>
<feature type="signal peptide" evidence="1">
    <location>
        <begin position="1"/>
        <end position="31"/>
    </location>
</feature>
<sequence>MSSPRRTARALLISATAMVASAGILAGLAFAGGGTAAAADPVVAGTYTVGRDLPAGEYSTREPAGTCSWRLVVGDADEMDRAPISRAVVDGRTVVRLEEGRTVALAGPCEWTGR</sequence>
<keyword evidence="3" id="KW-1185">Reference proteome</keyword>
<dbReference type="EMBL" id="JACCBN010000001">
    <property type="protein sequence ID" value="NYD34492.1"/>
    <property type="molecule type" value="Genomic_DNA"/>
</dbReference>
<evidence type="ECO:0008006" key="4">
    <source>
        <dbReference type="Google" id="ProtNLM"/>
    </source>
</evidence>
<protein>
    <recommendedName>
        <fullName evidence="4">Secreted protein</fullName>
    </recommendedName>
</protein>